<keyword evidence="1" id="KW-1133">Transmembrane helix</keyword>
<evidence type="ECO:0000256" key="1">
    <source>
        <dbReference type="SAM" id="Phobius"/>
    </source>
</evidence>
<keyword evidence="3" id="KW-1185">Reference proteome</keyword>
<dbReference type="HOGENOM" id="CLU_2650866_0_0_5"/>
<proteinExistence type="predicted"/>
<accession>F1ZBM4</accession>
<evidence type="ECO:0000313" key="3">
    <source>
        <dbReference type="Proteomes" id="UP000004728"/>
    </source>
</evidence>
<dbReference type="AlphaFoldDB" id="F1ZBM4"/>
<gene>
    <name evidence="2" type="ORF">Y88_3220</name>
</gene>
<dbReference type="STRING" id="983920.Y88_3220"/>
<name>F1ZBM4_9SPHN</name>
<dbReference type="EMBL" id="AEWJ01000051">
    <property type="protein sequence ID" value="EGD57890.1"/>
    <property type="molecule type" value="Genomic_DNA"/>
</dbReference>
<keyword evidence="1" id="KW-0812">Transmembrane</keyword>
<dbReference type="Proteomes" id="UP000004728">
    <property type="component" value="Unassembled WGS sequence"/>
</dbReference>
<dbReference type="InParanoid" id="F1ZBM4"/>
<keyword evidence="1" id="KW-0472">Membrane</keyword>
<protein>
    <recommendedName>
        <fullName evidence="4">Transmembrane protein</fullName>
    </recommendedName>
</protein>
<dbReference type="OrthoDB" id="7410112at2"/>
<organism evidence="2 3">
    <name type="scientific">Novosphingobium nitrogenifigens DSM 19370</name>
    <dbReference type="NCBI Taxonomy" id="983920"/>
    <lineage>
        <taxon>Bacteria</taxon>
        <taxon>Pseudomonadati</taxon>
        <taxon>Pseudomonadota</taxon>
        <taxon>Alphaproteobacteria</taxon>
        <taxon>Sphingomonadales</taxon>
        <taxon>Sphingomonadaceae</taxon>
        <taxon>Novosphingobium</taxon>
    </lineage>
</organism>
<dbReference type="RefSeq" id="WP_008070692.1">
    <property type="nucleotide sequence ID" value="NZ_AQWK01000007.1"/>
</dbReference>
<evidence type="ECO:0008006" key="4">
    <source>
        <dbReference type="Google" id="ProtNLM"/>
    </source>
</evidence>
<feature type="transmembrane region" description="Helical" evidence="1">
    <location>
        <begin position="49"/>
        <end position="65"/>
    </location>
</feature>
<comment type="caution">
    <text evidence="2">The sequence shown here is derived from an EMBL/GenBank/DDBJ whole genome shotgun (WGS) entry which is preliminary data.</text>
</comment>
<reference evidence="2 3" key="1">
    <citation type="journal article" date="2012" name="J. Bacteriol.">
        <title>Draft Genome Sequence of Novosphingobium nitrogenifigens Y88T.</title>
        <authorList>
            <person name="Strabala T.J."/>
            <person name="Macdonald L."/>
            <person name="Liu V."/>
            <person name="Smit A.M."/>
        </authorList>
    </citation>
    <scope>NUCLEOTIDE SEQUENCE [LARGE SCALE GENOMIC DNA]</scope>
    <source>
        <strain evidence="2 3">DSM 19370</strain>
    </source>
</reference>
<sequence length="76" mass="7783">MSRDPALPRFLALQAMRLVGAVAALAGVVVLSGGQPALAGIPAPLGYGLFAIGVLLFFAGPVGLARKWKKWGKGPE</sequence>
<evidence type="ECO:0000313" key="2">
    <source>
        <dbReference type="EMBL" id="EGD57890.1"/>
    </source>
</evidence>